<keyword evidence="5" id="KW-1185">Reference proteome</keyword>
<organism evidence="4 5">
    <name type="scientific">Ramlibacter alkalitolerans</name>
    <dbReference type="NCBI Taxonomy" id="2039631"/>
    <lineage>
        <taxon>Bacteria</taxon>
        <taxon>Pseudomonadati</taxon>
        <taxon>Pseudomonadota</taxon>
        <taxon>Betaproteobacteria</taxon>
        <taxon>Burkholderiales</taxon>
        <taxon>Comamonadaceae</taxon>
        <taxon>Ramlibacter</taxon>
    </lineage>
</organism>
<accession>A0ABS1JLH4</accession>
<reference evidence="4 5" key="1">
    <citation type="journal article" date="2017" name="Int. J. Syst. Evol. Microbiol.">
        <title>Ramlibacter alkalitolerans sp. nov., alkali-tolerant bacterium isolated from soil of ginseng.</title>
        <authorList>
            <person name="Lee D.H."/>
            <person name="Cha C.J."/>
        </authorList>
    </citation>
    <scope>NUCLEOTIDE SEQUENCE [LARGE SCALE GENOMIC DNA]</scope>
    <source>
        <strain evidence="4 5">KACC 19305</strain>
    </source>
</reference>
<feature type="signal peptide" evidence="2">
    <location>
        <begin position="1"/>
        <end position="28"/>
    </location>
</feature>
<protein>
    <recommendedName>
        <fullName evidence="3">DUF6351 domain-containing protein</fullName>
    </recommendedName>
</protein>
<name>A0ABS1JLH4_9BURK</name>
<dbReference type="RefSeq" id="WP_201688322.1">
    <property type="nucleotide sequence ID" value="NZ_JAEQND010000004.1"/>
</dbReference>
<comment type="caution">
    <text evidence="4">The sequence shown here is derived from an EMBL/GenBank/DDBJ whole genome shotgun (WGS) entry which is preliminary data.</text>
</comment>
<gene>
    <name evidence="4" type="ORF">JI746_08145</name>
</gene>
<feature type="domain" description="DUF6351" evidence="3">
    <location>
        <begin position="60"/>
        <end position="806"/>
    </location>
</feature>
<dbReference type="EMBL" id="JAEQND010000004">
    <property type="protein sequence ID" value="MBL0425075.1"/>
    <property type="molecule type" value="Genomic_DNA"/>
</dbReference>
<evidence type="ECO:0000259" key="3">
    <source>
        <dbReference type="Pfam" id="PF19878"/>
    </source>
</evidence>
<evidence type="ECO:0000256" key="2">
    <source>
        <dbReference type="SAM" id="SignalP"/>
    </source>
</evidence>
<evidence type="ECO:0000313" key="5">
    <source>
        <dbReference type="Proteomes" id="UP000622707"/>
    </source>
</evidence>
<dbReference type="PROSITE" id="PS51257">
    <property type="entry name" value="PROKAR_LIPOPROTEIN"/>
    <property type="match status" value="1"/>
</dbReference>
<proteinExistence type="predicted"/>
<sequence>MPSSLHRLRLPHATGRLALIALACATLASCGGGDPATPAGPVATAQSLQGRGGNEGPFEIRTLSNRADLVSDGDALLEVQAPPGTLTSGVLKVTVNGRDVTGAFGRSSDDRVIGLVTGLANGDNVVEATVRGGPGARLVVTNAPRSGPVLSGPQITPFYCATPTPRPANGQVPASNGSGLAGQPDANCTIPSEFKLYYRTTAAAGNGPGQCSLGLPDPVWNSNGVTGVIPGAPTPPANPCWKPYDPARPPSDAAMATTDAGVTVPFVVRLERGTMNRGIYDIAVLFDPAKPWSAVAPQKAWNEKVYYSFGVSTGQPRRQARSTINWTGLEEQLRRGYLVVQNSMTDSSRNSNRVMMSETVMMMKEHIIDTYGRVKYTLGTGCSGGSINSNMNASIAPGLLDGVITTCTYPDSETTSMEVGDCTLLVEAYQKLRATPLWAGLPQSVVDAKKAAINGHPDPSGCHAWFNAFGSNGKAGVYVQRVVANAAGLVIPLGAPTNNCELPNSAVYDPARPLETAGLPRCNAWSWAESIWGKAPGGVAANDTRDNEGVQYGLKALLSGAITPEEFVAVNEAVGGSDRDSTPRAARSVADGAALQTAYRAGIVASGRQLAKTPIIDMRGWDDSNINVPPGQVAGVNPIPIHHQWYSFAVRERITREAGDAGNQALWRFASTGLTPPGTMFLDGLDAMDQWLTTLVADRRGKPIEGKVRDARPANTRDFCLIPGDATQTKVFDFAVCDADPFLRPAASPRQVAGGPRAEDVLKCRLKPLDRDDHGGIAFTEGQWTRLQDVFSTGVCDWSKRGIGQQFAESPLTFSAGPGGRALPEAPASRRK</sequence>
<keyword evidence="2" id="KW-0732">Signal</keyword>
<evidence type="ECO:0000256" key="1">
    <source>
        <dbReference type="SAM" id="MobiDB-lite"/>
    </source>
</evidence>
<feature type="chain" id="PRO_5045283514" description="DUF6351 domain-containing protein" evidence="2">
    <location>
        <begin position="29"/>
        <end position="832"/>
    </location>
</feature>
<dbReference type="Pfam" id="PF19878">
    <property type="entry name" value="DUF6351"/>
    <property type="match status" value="1"/>
</dbReference>
<feature type="region of interest" description="Disordered" evidence="1">
    <location>
        <begin position="810"/>
        <end position="832"/>
    </location>
</feature>
<dbReference type="Proteomes" id="UP000622707">
    <property type="component" value="Unassembled WGS sequence"/>
</dbReference>
<evidence type="ECO:0000313" key="4">
    <source>
        <dbReference type="EMBL" id="MBL0425075.1"/>
    </source>
</evidence>
<dbReference type="InterPro" id="IPR045556">
    <property type="entry name" value="DUF6351"/>
</dbReference>